<evidence type="ECO:0000313" key="2">
    <source>
        <dbReference type="Proteomes" id="UP000242715"/>
    </source>
</evidence>
<reference evidence="2" key="1">
    <citation type="journal article" date="2017" name="Front. Plant Sci.">
        <title>Climate Clever Clovers: New Paradigm to Reduce the Environmental Footprint of Ruminants by Breeding Low Methanogenic Forages Utilizing Haplotype Variation.</title>
        <authorList>
            <person name="Kaur P."/>
            <person name="Appels R."/>
            <person name="Bayer P.E."/>
            <person name="Keeble-Gagnere G."/>
            <person name="Wang J."/>
            <person name="Hirakawa H."/>
            <person name="Shirasawa K."/>
            <person name="Vercoe P."/>
            <person name="Stefanova K."/>
            <person name="Durmic Z."/>
            <person name="Nichols P."/>
            <person name="Revell C."/>
            <person name="Isobe S.N."/>
            <person name="Edwards D."/>
            <person name="Erskine W."/>
        </authorList>
    </citation>
    <scope>NUCLEOTIDE SEQUENCE [LARGE SCALE GENOMIC DNA]</scope>
    <source>
        <strain evidence="2">cv. Daliak</strain>
    </source>
</reference>
<dbReference type="Proteomes" id="UP000242715">
    <property type="component" value="Unassembled WGS sequence"/>
</dbReference>
<dbReference type="AlphaFoldDB" id="A0A2Z6M798"/>
<dbReference type="EMBL" id="DF973326">
    <property type="protein sequence ID" value="GAU25963.1"/>
    <property type="molecule type" value="Genomic_DNA"/>
</dbReference>
<name>A0A2Z6M798_TRISU</name>
<accession>A0A2Z6M798</accession>
<keyword evidence="2" id="KW-1185">Reference proteome</keyword>
<gene>
    <name evidence="1" type="ORF">TSUD_373640</name>
</gene>
<organism evidence="1 2">
    <name type="scientific">Trifolium subterraneum</name>
    <name type="common">Subterranean clover</name>
    <dbReference type="NCBI Taxonomy" id="3900"/>
    <lineage>
        <taxon>Eukaryota</taxon>
        <taxon>Viridiplantae</taxon>
        <taxon>Streptophyta</taxon>
        <taxon>Embryophyta</taxon>
        <taxon>Tracheophyta</taxon>
        <taxon>Spermatophyta</taxon>
        <taxon>Magnoliopsida</taxon>
        <taxon>eudicotyledons</taxon>
        <taxon>Gunneridae</taxon>
        <taxon>Pentapetalae</taxon>
        <taxon>rosids</taxon>
        <taxon>fabids</taxon>
        <taxon>Fabales</taxon>
        <taxon>Fabaceae</taxon>
        <taxon>Papilionoideae</taxon>
        <taxon>50 kb inversion clade</taxon>
        <taxon>NPAAA clade</taxon>
        <taxon>Hologalegina</taxon>
        <taxon>IRL clade</taxon>
        <taxon>Trifolieae</taxon>
        <taxon>Trifolium</taxon>
    </lineage>
</organism>
<protein>
    <submittedName>
        <fullName evidence="1">Uncharacterized protein</fullName>
    </submittedName>
</protein>
<proteinExistence type="predicted"/>
<evidence type="ECO:0000313" key="1">
    <source>
        <dbReference type="EMBL" id="GAU25963.1"/>
    </source>
</evidence>
<sequence length="200" mass="22394">MVTALLRINGGFDYSDGPNPRPLRALRNQKTTFHQLLLLLVLQNIQPCSHMSDGTTDVMGLIYYIDQGWEVDVAGVIANEIKLFAESGLKPGRPENNAQLGFPKAKFGDRERKPLTVRDKLRSRREKRTIANRRRARERSDGGRVCGIWRGVSPGVRRQVVTVVHSSSSFDRRCFFLLESFASSFDSGCGFAMGGVVYLC</sequence>